<dbReference type="GO" id="GO:0047480">
    <property type="term" value="F:UDP-N-acetylmuramoyl-tripeptide-D-alanyl-D-alanine ligase activity"/>
    <property type="evidence" value="ECO:0007669"/>
    <property type="project" value="UniProtKB-UniRule"/>
</dbReference>
<keyword evidence="8 10" id="KW-0131">Cell cycle</keyword>
<dbReference type="AlphaFoldDB" id="A0A1T0CUY8"/>
<dbReference type="EMBL" id="MUYV01000002">
    <property type="protein sequence ID" value="OOS26153.1"/>
    <property type="molecule type" value="Genomic_DNA"/>
</dbReference>
<evidence type="ECO:0000256" key="8">
    <source>
        <dbReference type="ARBA" id="ARBA00023306"/>
    </source>
</evidence>
<dbReference type="GO" id="GO:0071555">
    <property type="term" value="P:cell wall organization"/>
    <property type="evidence" value="ECO:0007669"/>
    <property type="project" value="UniProtKB-KW"/>
</dbReference>
<dbReference type="STRING" id="573983.B0681_03165"/>
<dbReference type="GO" id="GO:0008766">
    <property type="term" value="F:UDP-N-acetylmuramoylalanyl-D-glutamyl-2,6-diaminopimelate-D-alanyl-D-alanine ligase activity"/>
    <property type="evidence" value="ECO:0007669"/>
    <property type="project" value="RHEA"/>
</dbReference>
<evidence type="ECO:0000256" key="7">
    <source>
        <dbReference type="ARBA" id="ARBA00022984"/>
    </source>
</evidence>
<comment type="function">
    <text evidence="10">Involved in cell wall formation. Catalyzes the final step in the synthesis of UDP-N-acetylmuramoyl-pentapeptide, the precursor of murein.</text>
</comment>
<keyword evidence="9 10" id="KW-0961">Cell wall biogenesis/degradation</keyword>
<dbReference type="InterPro" id="IPR051046">
    <property type="entry name" value="MurCDEF_CellWall_CoF430Synth"/>
</dbReference>
<accession>A0A1T0CUY8</accession>
<proteinExistence type="inferred from homology"/>
<evidence type="ECO:0000313" key="15">
    <source>
        <dbReference type="Proteomes" id="UP000190683"/>
    </source>
</evidence>
<evidence type="ECO:0000256" key="9">
    <source>
        <dbReference type="ARBA" id="ARBA00023316"/>
    </source>
</evidence>
<dbReference type="PANTHER" id="PTHR43024:SF1">
    <property type="entry name" value="UDP-N-ACETYLMURAMOYL-TRIPEPTIDE--D-ALANYL-D-ALANINE LIGASE"/>
    <property type="match status" value="1"/>
</dbReference>
<keyword evidence="3 10" id="KW-0132">Cell division</keyword>
<protein>
    <recommendedName>
        <fullName evidence="10">UDP-N-acetylmuramoyl-tripeptide--D-alanyl-D-alanine ligase</fullName>
        <ecNumber evidence="10">6.3.2.10</ecNumber>
    </recommendedName>
    <alternativeName>
        <fullName evidence="10">D-alanyl-D-alanine-adding enzyme</fullName>
    </alternativeName>
</protein>
<organism evidence="14 15">
    <name type="scientific">Moraxella porci DSM 25326</name>
    <dbReference type="NCBI Taxonomy" id="573983"/>
    <lineage>
        <taxon>Bacteria</taxon>
        <taxon>Pseudomonadati</taxon>
        <taxon>Pseudomonadota</taxon>
        <taxon>Gammaproteobacteria</taxon>
        <taxon>Moraxellales</taxon>
        <taxon>Moraxellaceae</taxon>
        <taxon>Moraxella</taxon>
    </lineage>
</organism>
<comment type="pathway">
    <text evidence="10">Cell wall biogenesis; peptidoglycan biosynthesis.</text>
</comment>
<dbReference type="PANTHER" id="PTHR43024">
    <property type="entry name" value="UDP-N-ACETYLMURAMOYL-TRIPEPTIDE--D-ALANYL-D-ALANINE LIGASE"/>
    <property type="match status" value="1"/>
</dbReference>
<dbReference type="SUPFAM" id="SSF53623">
    <property type="entry name" value="MurD-like peptide ligases, catalytic domain"/>
    <property type="match status" value="1"/>
</dbReference>
<evidence type="ECO:0000259" key="12">
    <source>
        <dbReference type="Pfam" id="PF02875"/>
    </source>
</evidence>
<evidence type="ECO:0000256" key="3">
    <source>
        <dbReference type="ARBA" id="ARBA00022618"/>
    </source>
</evidence>
<dbReference type="InterPro" id="IPR004101">
    <property type="entry name" value="Mur_ligase_C"/>
</dbReference>
<keyword evidence="4 10" id="KW-0547">Nucleotide-binding</keyword>
<keyword evidence="15" id="KW-1185">Reference proteome</keyword>
<dbReference type="Gene3D" id="3.90.190.20">
    <property type="entry name" value="Mur ligase, C-terminal domain"/>
    <property type="match status" value="1"/>
</dbReference>
<evidence type="ECO:0000256" key="5">
    <source>
        <dbReference type="ARBA" id="ARBA00022840"/>
    </source>
</evidence>
<feature type="domain" description="Mur ligase central" evidence="13">
    <location>
        <begin position="119"/>
        <end position="337"/>
    </location>
</feature>
<evidence type="ECO:0000256" key="10">
    <source>
        <dbReference type="HAMAP-Rule" id="MF_02019"/>
    </source>
</evidence>
<dbReference type="GO" id="GO:0051301">
    <property type="term" value="P:cell division"/>
    <property type="evidence" value="ECO:0007669"/>
    <property type="project" value="UniProtKB-KW"/>
</dbReference>
<dbReference type="Pfam" id="PF01225">
    <property type="entry name" value="Mur_ligase"/>
    <property type="match status" value="1"/>
</dbReference>
<keyword evidence="6 10" id="KW-0133">Cell shape</keyword>
<dbReference type="RefSeq" id="WP_078317302.1">
    <property type="nucleotide sequence ID" value="NZ_MUYV01000002.1"/>
</dbReference>
<comment type="catalytic activity">
    <reaction evidence="10">
        <text>D-alanyl-D-alanine + UDP-N-acetyl-alpha-D-muramoyl-L-alanyl-gamma-D-glutamyl-meso-2,6-diaminopimelate + ATP = UDP-N-acetyl-alpha-D-muramoyl-L-alanyl-gamma-D-glutamyl-meso-2,6-diaminopimeloyl-D-alanyl-D-alanine + ADP + phosphate + H(+)</text>
        <dbReference type="Rhea" id="RHEA:28374"/>
        <dbReference type="ChEBI" id="CHEBI:15378"/>
        <dbReference type="ChEBI" id="CHEBI:30616"/>
        <dbReference type="ChEBI" id="CHEBI:43474"/>
        <dbReference type="ChEBI" id="CHEBI:57822"/>
        <dbReference type="ChEBI" id="CHEBI:61386"/>
        <dbReference type="ChEBI" id="CHEBI:83905"/>
        <dbReference type="ChEBI" id="CHEBI:456216"/>
        <dbReference type="EC" id="6.3.2.10"/>
    </reaction>
</comment>
<keyword evidence="5 10" id="KW-0067">ATP-binding</keyword>
<dbReference type="SUPFAM" id="SSF63418">
    <property type="entry name" value="MurE/MurF N-terminal domain"/>
    <property type="match status" value="1"/>
</dbReference>
<dbReference type="Pfam" id="PF02875">
    <property type="entry name" value="Mur_ligase_C"/>
    <property type="match status" value="1"/>
</dbReference>
<dbReference type="InterPro" id="IPR036615">
    <property type="entry name" value="Mur_ligase_C_dom_sf"/>
</dbReference>
<comment type="caution">
    <text evidence="14">The sequence shown here is derived from an EMBL/GenBank/DDBJ whole genome shotgun (WGS) entry which is preliminary data.</text>
</comment>
<dbReference type="InterPro" id="IPR036565">
    <property type="entry name" value="Mur-like_cat_sf"/>
</dbReference>
<dbReference type="GO" id="GO:0009252">
    <property type="term" value="P:peptidoglycan biosynthetic process"/>
    <property type="evidence" value="ECO:0007669"/>
    <property type="project" value="UniProtKB-UniRule"/>
</dbReference>
<dbReference type="Gene3D" id="3.40.1390.10">
    <property type="entry name" value="MurE/MurF, N-terminal domain"/>
    <property type="match status" value="1"/>
</dbReference>
<evidence type="ECO:0000256" key="1">
    <source>
        <dbReference type="ARBA" id="ARBA00022490"/>
    </source>
</evidence>
<dbReference type="Pfam" id="PF08245">
    <property type="entry name" value="Mur_ligase_M"/>
    <property type="match status" value="1"/>
</dbReference>
<evidence type="ECO:0000259" key="13">
    <source>
        <dbReference type="Pfam" id="PF08245"/>
    </source>
</evidence>
<evidence type="ECO:0000259" key="11">
    <source>
        <dbReference type="Pfam" id="PF01225"/>
    </source>
</evidence>
<feature type="binding site" evidence="10">
    <location>
        <begin position="120"/>
        <end position="126"/>
    </location>
    <ligand>
        <name>ATP</name>
        <dbReference type="ChEBI" id="CHEBI:30616"/>
    </ligand>
</feature>
<dbReference type="EC" id="6.3.2.10" evidence="10"/>
<dbReference type="InterPro" id="IPR035911">
    <property type="entry name" value="MurE/MurF_N"/>
</dbReference>
<dbReference type="Gene3D" id="3.40.1190.10">
    <property type="entry name" value="Mur-like, catalytic domain"/>
    <property type="match status" value="1"/>
</dbReference>
<comment type="subcellular location">
    <subcellularLocation>
        <location evidence="10">Cytoplasm</location>
    </subcellularLocation>
</comment>
<dbReference type="InterPro" id="IPR005863">
    <property type="entry name" value="UDP-N-AcMur_synth"/>
</dbReference>
<feature type="domain" description="Mur ligase N-terminal catalytic" evidence="11">
    <location>
        <begin position="37"/>
        <end position="85"/>
    </location>
</feature>
<evidence type="ECO:0000256" key="4">
    <source>
        <dbReference type="ARBA" id="ARBA00022741"/>
    </source>
</evidence>
<dbReference type="GO" id="GO:0005524">
    <property type="term" value="F:ATP binding"/>
    <property type="evidence" value="ECO:0007669"/>
    <property type="project" value="UniProtKB-UniRule"/>
</dbReference>
<keyword evidence="1 10" id="KW-0963">Cytoplasm</keyword>
<dbReference type="GO" id="GO:0008360">
    <property type="term" value="P:regulation of cell shape"/>
    <property type="evidence" value="ECO:0007669"/>
    <property type="project" value="UniProtKB-KW"/>
</dbReference>
<name>A0A1T0CUY8_9GAMM</name>
<evidence type="ECO:0000256" key="6">
    <source>
        <dbReference type="ARBA" id="ARBA00022960"/>
    </source>
</evidence>
<dbReference type="InterPro" id="IPR000713">
    <property type="entry name" value="Mur_ligase_N"/>
</dbReference>
<evidence type="ECO:0000256" key="2">
    <source>
        <dbReference type="ARBA" id="ARBA00022598"/>
    </source>
</evidence>
<sequence length="496" mass="53006">MTASTADLPSYIWQADNLQQATQGVWHKLGDTVIQATAITTDTRKIGAGDVFLAIKGERFDAHDFVKTAQENGAVALIVEREVDCDLPQLIVKDTKLALGDLGKYRRDQHSDLTVVALTGSSGKTTTKEMIGAILSQIAPTLMTRGNLNNDLGVPMMLLELSDEHRFAVMELGANHLGEIAYTANLVRPDVAVVLNIGTAHLGEFGGRANIARAKSEIYTALHADGVAVLPLSDEFYPTLADEAAKYTEQALSFGEKSIAIDEAGLDDADCQALKAEGVESVLMMGDLFADDVESFATHCTFTLNTNLDVDDVESLPVHLPFIGEHNVANALAAAAATFALGVDLQTIVKGLESAVPPKGRLTRISFGEHSLIDDTYNANPASMMAAARVLEAEENTKILVLGDIFELGDAADSEHASLGKELAVLGIDHVLTLGVHMAHTADAINAIKPIATHYQDKPALLKDLQELLNQSKATVLFKGSRGMAMETLINELTTV</sequence>
<dbReference type="UniPathway" id="UPA00219"/>
<keyword evidence="7 10" id="KW-0573">Peptidoglycan synthesis</keyword>
<gene>
    <name evidence="10" type="primary">murF</name>
    <name evidence="14" type="ORF">B0681_03165</name>
</gene>
<dbReference type="GO" id="GO:0005737">
    <property type="term" value="C:cytoplasm"/>
    <property type="evidence" value="ECO:0007669"/>
    <property type="project" value="UniProtKB-SubCell"/>
</dbReference>
<evidence type="ECO:0000313" key="14">
    <source>
        <dbReference type="EMBL" id="OOS26153.1"/>
    </source>
</evidence>
<dbReference type="HAMAP" id="MF_02019">
    <property type="entry name" value="MurF"/>
    <property type="match status" value="1"/>
</dbReference>
<keyword evidence="2 10" id="KW-0436">Ligase</keyword>
<comment type="similarity">
    <text evidence="10">Belongs to the MurCDEF family. MurF subfamily.</text>
</comment>
<reference evidence="14 15" key="1">
    <citation type="submission" date="2017-02" db="EMBL/GenBank/DDBJ databases">
        <title>Draft genome sequence of Moraxella porci CCUG 54912T type strain.</title>
        <authorList>
            <person name="Salva-Serra F."/>
            <person name="Engstrom-Jakobsson H."/>
            <person name="Thorell K."/>
            <person name="Jaen-Luchoro D."/>
            <person name="Gonzales-Siles L."/>
            <person name="Karlsson R."/>
            <person name="Yazdan S."/>
            <person name="Boulund F."/>
            <person name="Johnning A."/>
            <person name="Engstrand L."/>
            <person name="Kristiansson E."/>
            <person name="Moore E."/>
        </authorList>
    </citation>
    <scope>NUCLEOTIDE SEQUENCE [LARGE SCALE GENOMIC DNA]</scope>
    <source>
        <strain evidence="14 15">CCUG 54912</strain>
    </source>
</reference>
<feature type="domain" description="Mur ligase C-terminal" evidence="12">
    <location>
        <begin position="360"/>
        <end position="482"/>
    </location>
</feature>
<dbReference type="SUPFAM" id="SSF53244">
    <property type="entry name" value="MurD-like peptide ligases, peptide-binding domain"/>
    <property type="match status" value="1"/>
</dbReference>
<dbReference type="InterPro" id="IPR013221">
    <property type="entry name" value="Mur_ligase_cen"/>
</dbReference>
<dbReference type="Proteomes" id="UP000190683">
    <property type="component" value="Unassembled WGS sequence"/>
</dbReference>